<dbReference type="SUPFAM" id="SSF52518">
    <property type="entry name" value="Thiamin diphosphate-binding fold (THDP-binding)"/>
    <property type="match status" value="2"/>
</dbReference>
<feature type="domain" description="Thiamine pyrophosphate enzyme TPP-binding" evidence="5">
    <location>
        <begin position="379"/>
        <end position="521"/>
    </location>
</feature>
<feature type="domain" description="Thiamine pyrophosphate enzyme N-terminal TPP-binding" evidence="6">
    <location>
        <begin position="6"/>
        <end position="125"/>
    </location>
</feature>
<evidence type="ECO:0000259" key="5">
    <source>
        <dbReference type="Pfam" id="PF02775"/>
    </source>
</evidence>
<dbReference type="Gene3D" id="3.40.50.970">
    <property type="match status" value="2"/>
</dbReference>
<dbReference type="SUPFAM" id="SSF52467">
    <property type="entry name" value="DHS-like NAD/FAD-binding domain"/>
    <property type="match status" value="1"/>
</dbReference>
<dbReference type="Pfam" id="PF00205">
    <property type="entry name" value="TPP_enzyme_M"/>
    <property type="match status" value="1"/>
</dbReference>
<dbReference type="PANTHER" id="PTHR18968">
    <property type="entry name" value="THIAMINE PYROPHOSPHATE ENZYMES"/>
    <property type="match status" value="1"/>
</dbReference>
<dbReference type="GO" id="GO:0005948">
    <property type="term" value="C:acetolactate synthase complex"/>
    <property type="evidence" value="ECO:0007669"/>
    <property type="project" value="TreeGrafter"/>
</dbReference>
<dbReference type="GO" id="GO:0003984">
    <property type="term" value="F:acetolactate synthase activity"/>
    <property type="evidence" value="ECO:0007669"/>
    <property type="project" value="TreeGrafter"/>
</dbReference>
<dbReference type="InterPro" id="IPR045229">
    <property type="entry name" value="TPP_enz"/>
</dbReference>
<evidence type="ECO:0000256" key="2">
    <source>
        <dbReference type="ARBA" id="ARBA00023052"/>
    </source>
</evidence>
<dbReference type="GO" id="GO:0050660">
    <property type="term" value="F:flavin adenine dinucleotide binding"/>
    <property type="evidence" value="ECO:0007669"/>
    <property type="project" value="TreeGrafter"/>
</dbReference>
<dbReference type="Proteomes" id="UP001058872">
    <property type="component" value="Chromosome"/>
</dbReference>
<dbReference type="InterPro" id="IPR029035">
    <property type="entry name" value="DHS-like_NAD/FAD-binding_dom"/>
</dbReference>
<evidence type="ECO:0000256" key="3">
    <source>
        <dbReference type="RuleBase" id="RU362132"/>
    </source>
</evidence>
<evidence type="ECO:0000313" key="7">
    <source>
        <dbReference type="EMBL" id="UUO69063.1"/>
    </source>
</evidence>
<name>A0AAE9NGF8_9BRAD</name>
<evidence type="ECO:0008006" key="9">
    <source>
        <dbReference type="Google" id="ProtNLM"/>
    </source>
</evidence>
<dbReference type="CDD" id="cd07035">
    <property type="entry name" value="TPP_PYR_POX_like"/>
    <property type="match status" value="1"/>
</dbReference>
<evidence type="ECO:0000256" key="1">
    <source>
        <dbReference type="ARBA" id="ARBA00007812"/>
    </source>
</evidence>
<evidence type="ECO:0000313" key="8">
    <source>
        <dbReference type="Proteomes" id="UP001058872"/>
    </source>
</evidence>
<dbReference type="GO" id="GO:0009099">
    <property type="term" value="P:L-valine biosynthetic process"/>
    <property type="evidence" value="ECO:0007669"/>
    <property type="project" value="TreeGrafter"/>
</dbReference>
<dbReference type="Pfam" id="PF02775">
    <property type="entry name" value="TPP_enzyme_C"/>
    <property type="match status" value="1"/>
</dbReference>
<dbReference type="AlphaFoldDB" id="A0AAE9NGF8"/>
<dbReference type="PROSITE" id="PS00187">
    <property type="entry name" value="TPP_ENZYMES"/>
    <property type="match status" value="1"/>
</dbReference>
<dbReference type="RefSeq" id="WP_257175908.1">
    <property type="nucleotide sequence ID" value="NZ_CP028989.1"/>
</dbReference>
<dbReference type="Gene3D" id="3.40.50.1220">
    <property type="entry name" value="TPP-binding domain"/>
    <property type="match status" value="1"/>
</dbReference>
<dbReference type="GO" id="GO:0030976">
    <property type="term" value="F:thiamine pyrophosphate binding"/>
    <property type="evidence" value="ECO:0007669"/>
    <property type="project" value="InterPro"/>
</dbReference>
<comment type="similarity">
    <text evidence="1 3">Belongs to the TPP enzyme family.</text>
</comment>
<evidence type="ECO:0000259" key="6">
    <source>
        <dbReference type="Pfam" id="PF02776"/>
    </source>
</evidence>
<evidence type="ECO:0000259" key="4">
    <source>
        <dbReference type="Pfam" id="PF00205"/>
    </source>
</evidence>
<dbReference type="Pfam" id="PF02776">
    <property type="entry name" value="TPP_enzyme_N"/>
    <property type="match status" value="1"/>
</dbReference>
<organism evidence="7 8">
    <name type="scientific">Bradyrhizobium betae</name>
    <dbReference type="NCBI Taxonomy" id="244734"/>
    <lineage>
        <taxon>Bacteria</taxon>
        <taxon>Pseudomonadati</taxon>
        <taxon>Pseudomonadota</taxon>
        <taxon>Alphaproteobacteria</taxon>
        <taxon>Hyphomicrobiales</taxon>
        <taxon>Nitrobacteraceae</taxon>
        <taxon>Bradyrhizobium</taxon>
    </lineage>
</organism>
<dbReference type="NCBIfam" id="NF006122">
    <property type="entry name" value="PRK08266.1"/>
    <property type="match status" value="1"/>
</dbReference>
<keyword evidence="2 3" id="KW-0786">Thiamine pyrophosphate</keyword>
<protein>
    <recommendedName>
        <fullName evidence="9">Thiamine pyrophosphate-binding protein</fullName>
    </recommendedName>
</protein>
<dbReference type="PANTHER" id="PTHR18968:SF167">
    <property type="entry name" value="ACETOLACTATE SYNTHASE LARGE SUBUNIT ILVB2-RELATED"/>
    <property type="match status" value="1"/>
</dbReference>
<reference evidence="7" key="1">
    <citation type="submission" date="2018-04" db="EMBL/GenBank/DDBJ databases">
        <title>Genomes of Endosymbiotic and Endophytic Bradyrhizobium Publication status.</title>
        <authorList>
            <person name="Guha S."/>
            <person name="Jorrin B."/>
            <person name="Sarkar M."/>
            <person name="Poole P.S."/>
            <person name="DasGupta M."/>
        </authorList>
    </citation>
    <scope>NUCLEOTIDE SEQUENCE</scope>
    <source>
        <strain evidence="7">WBOS16</strain>
    </source>
</reference>
<dbReference type="InterPro" id="IPR029061">
    <property type="entry name" value="THDP-binding"/>
</dbReference>
<dbReference type="EMBL" id="CP028989">
    <property type="protein sequence ID" value="UUO69063.1"/>
    <property type="molecule type" value="Genomic_DNA"/>
</dbReference>
<dbReference type="InterPro" id="IPR012000">
    <property type="entry name" value="Thiamin_PyroP_enz_cen_dom"/>
</dbReference>
<gene>
    <name evidence="7" type="ORF">DCM83_30165</name>
</gene>
<dbReference type="CDD" id="cd00568">
    <property type="entry name" value="TPP_enzymes"/>
    <property type="match status" value="1"/>
</dbReference>
<feature type="domain" description="Thiamine pyrophosphate enzyme central" evidence="4">
    <location>
        <begin position="196"/>
        <end position="321"/>
    </location>
</feature>
<dbReference type="InterPro" id="IPR000399">
    <property type="entry name" value="TPP-bd_CS"/>
</dbReference>
<proteinExistence type="inferred from homology"/>
<dbReference type="GO" id="GO:0009097">
    <property type="term" value="P:isoleucine biosynthetic process"/>
    <property type="evidence" value="ECO:0007669"/>
    <property type="project" value="TreeGrafter"/>
</dbReference>
<sequence>MIEHETTGEKIARSLIAHGVDTVFGIPGAHMYDFNDALYGRRAELRFIHTRHEQGAGYMAYGYAKSTGKPGVYSVVPGPGVLNSGAALCTAYGANAPVLCVTGNIMSHLIGQGRGQLHELPDQLATLRSFIKGAERINHPSGVSDTMANLFTRMLSGRPGPVAVEAPWDVFGAKGPVGAIAVGVPHLPPAIDPDAIAAAAALIAKARNPIIMVGGGAADAGPEVAELAARLQAPVTAHRSGKGILPGDDPLAFNSVAAFEHWKKVDLLIGIGSRLELQYMRWRWLPPGLKVIRIDIDPTEMVRLKPDVAIVADAAAGTRALTAAISGASPASREDEFREIRAKAQSAFSEVQPQKAYLDAIRTVLPRDGFFVEEVSQMGFTARFGFPVYGPRQYVTCGYQDNLGFGYNTALGVKVAHPDKAVVSVSGDGGFLFGLQEMATAVHHRINVVAIVFNNASYGNVLRDQRQSYQGRFIGSDLTNPDFVKLAESFGMPAYRAASPEALKRTLAKALDLDSPALIEVPIEKGSETSPWPFIHPAEPSASDRRRT</sequence>
<dbReference type="GO" id="GO:0000287">
    <property type="term" value="F:magnesium ion binding"/>
    <property type="evidence" value="ECO:0007669"/>
    <property type="project" value="InterPro"/>
</dbReference>
<accession>A0AAE9NGF8</accession>
<dbReference type="InterPro" id="IPR012001">
    <property type="entry name" value="Thiamin_PyroP_enz_TPP-bd_dom"/>
</dbReference>
<dbReference type="InterPro" id="IPR011766">
    <property type="entry name" value="TPP_enzyme_TPP-bd"/>
</dbReference>